<feature type="non-terminal residue" evidence="2">
    <location>
        <position position="147"/>
    </location>
</feature>
<accession>A0A1Y1V2Z4</accession>
<dbReference type="STRING" id="1754191.A0A1Y1V2Z4"/>
<feature type="compositionally biased region" description="Polar residues" evidence="1">
    <location>
        <begin position="1"/>
        <end position="10"/>
    </location>
</feature>
<sequence length="147" mass="17069">EIAQQSNIETDLNKKRESKKDVITQLKQTNPENLRSDPTINNYNHQRKKKNSILDRIMSISHLKELNGHNLKTNSNNIMSMSPIMQEVDSTPNIHMNNQRKQKSYSTNYKDLGCSKNNRLSTSKYIYDEENNNNNSNVNNNNTNNND</sequence>
<feature type="region of interest" description="Disordered" evidence="1">
    <location>
        <begin position="97"/>
        <end position="147"/>
    </location>
</feature>
<comment type="caution">
    <text evidence="2">The sequence shown here is derived from an EMBL/GenBank/DDBJ whole genome shotgun (WGS) entry which is preliminary data.</text>
</comment>
<organism evidence="2 3">
    <name type="scientific">Piromyces finnis</name>
    <dbReference type="NCBI Taxonomy" id="1754191"/>
    <lineage>
        <taxon>Eukaryota</taxon>
        <taxon>Fungi</taxon>
        <taxon>Fungi incertae sedis</taxon>
        <taxon>Chytridiomycota</taxon>
        <taxon>Chytridiomycota incertae sedis</taxon>
        <taxon>Neocallimastigomycetes</taxon>
        <taxon>Neocallimastigales</taxon>
        <taxon>Neocallimastigaceae</taxon>
        <taxon>Piromyces</taxon>
    </lineage>
</organism>
<dbReference type="EMBL" id="MCFH01000036">
    <property type="protein sequence ID" value="ORX46171.1"/>
    <property type="molecule type" value="Genomic_DNA"/>
</dbReference>
<evidence type="ECO:0000256" key="1">
    <source>
        <dbReference type="SAM" id="MobiDB-lite"/>
    </source>
</evidence>
<reference evidence="2 3" key="1">
    <citation type="submission" date="2016-08" db="EMBL/GenBank/DDBJ databases">
        <title>Genomes of anaerobic fungi encode conserved fungal cellulosomes for biomass hydrolysis.</title>
        <authorList>
            <consortium name="DOE Joint Genome Institute"/>
            <person name="Haitjema C.H."/>
            <person name="Gilmore S.P."/>
            <person name="Henske J.K."/>
            <person name="Solomon K.V."/>
            <person name="De Groot R."/>
            <person name="Kuo A."/>
            <person name="Mondo S.J."/>
            <person name="Salamov A.A."/>
            <person name="Labutti K."/>
            <person name="Zhao Z."/>
            <person name="Chiniquy J."/>
            <person name="Barry K."/>
            <person name="Brewer H.M."/>
            <person name="Purvine S.O."/>
            <person name="Wright A.T."/>
            <person name="Boxma B."/>
            <person name="Van Alen T."/>
            <person name="Hackstein J.H."/>
            <person name="Baker S.E."/>
            <person name="Grigoriev I.V."/>
            <person name="O'Malley M.A."/>
        </authorList>
    </citation>
    <scope>NUCLEOTIDE SEQUENCE [LARGE SCALE GENOMIC DNA]</scope>
    <source>
        <strain evidence="3">finn</strain>
    </source>
</reference>
<feature type="compositionally biased region" description="Basic and acidic residues" evidence="1">
    <location>
        <begin position="11"/>
        <end position="21"/>
    </location>
</feature>
<feature type="non-terminal residue" evidence="2">
    <location>
        <position position="1"/>
    </location>
</feature>
<feature type="compositionally biased region" description="Polar residues" evidence="1">
    <location>
        <begin position="104"/>
        <end position="124"/>
    </location>
</feature>
<feature type="compositionally biased region" description="Low complexity" evidence="1">
    <location>
        <begin position="132"/>
        <end position="147"/>
    </location>
</feature>
<dbReference type="OrthoDB" id="10446767at2759"/>
<feature type="region of interest" description="Disordered" evidence="1">
    <location>
        <begin position="1"/>
        <end position="21"/>
    </location>
</feature>
<evidence type="ECO:0000313" key="2">
    <source>
        <dbReference type="EMBL" id="ORX46171.1"/>
    </source>
</evidence>
<dbReference type="AlphaFoldDB" id="A0A1Y1V2Z4"/>
<keyword evidence="3" id="KW-1185">Reference proteome</keyword>
<gene>
    <name evidence="2" type="ORF">BCR36DRAFT_253061</name>
</gene>
<reference evidence="2 3" key="2">
    <citation type="submission" date="2016-08" db="EMBL/GenBank/DDBJ databases">
        <title>Pervasive Adenine N6-methylation of Active Genes in Fungi.</title>
        <authorList>
            <consortium name="DOE Joint Genome Institute"/>
            <person name="Mondo S.J."/>
            <person name="Dannebaum R.O."/>
            <person name="Kuo R.C."/>
            <person name="Labutti K."/>
            <person name="Haridas S."/>
            <person name="Kuo A."/>
            <person name="Salamov A."/>
            <person name="Ahrendt S.R."/>
            <person name="Lipzen A."/>
            <person name="Sullivan W."/>
            <person name="Andreopoulos W.B."/>
            <person name="Clum A."/>
            <person name="Lindquist E."/>
            <person name="Daum C."/>
            <person name="Ramamoorthy G.K."/>
            <person name="Gryganskyi A."/>
            <person name="Culley D."/>
            <person name="Magnuson J.K."/>
            <person name="James T.Y."/>
            <person name="O'Malley M.A."/>
            <person name="Stajich J.E."/>
            <person name="Spatafora J.W."/>
            <person name="Visel A."/>
            <person name="Grigoriev I.V."/>
        </authorList>
    </citation>
    <scope>NUCLEOTIDE SEQUENCE [LARGE SCALE GENOMIC DNA]</scope>
    <source>
        <strain evidence="3">finn</strain>
    </source>
</reference>
<name>A0A1Y1V2Z4_9FUNG</name>
<protein>
    <submittedName>
        <fullName evidence="2">Uncharacterized protein</fullName>
    </submittedName>
</protein>
<evidence type="ECO:0000313" key="3">
    <source>
        <dbReference type="Proteomes" id="UP000193719"/>
    </source>
</evidence>
<dbReference type="Proteomes" id="UP000193719">
    <property type="component" value="Unassembled WGS sequence"/>
</dbReference>
<proteinExistence type="predicted"/>